<organism evidence="4 5">
    <name type="scientific">Longispora fulva</name>
    <dbReference type="NCBI Taxonomy" id="619741"/>
    <lineage>
        <taxon>Bacteria</taxon>
        <taxon>Bacillati</taxon>
        <taxon>Actinomycetota</taxon>
        <taxon>Actinomycetes</taxon>
        <taxon>Micromonosporales</taxon>
        <taxon>Micromonosporaceae</taxon>
        <taxon>Longispora</taxon>
    </lineage>
</organism>
<comment type="caution">
    <text evidence="4">The sequence shown here is derived from an EMBL/GenBank/DDBJ whole genome shotgun (WGS) entry which is preliminary data.</text>
</comment>
<keyword evidence="2" id="KW-1133">Transmembrane helix</keyword>
<feature type="compositionally biased region" description="Basic and acidic residues" evidence="1">
    <location>
        <begin position="261"/>
        <end position="270"/>
    </location>
</feature>
<dbReference type="Gene3D" id="2.115.10.10">
    <property type="entry name" value="Tachylectin 2"/>
    <property type="match status" value="1"/>
</dbReference>
<reference evidence="4" key="1">
    <citation type="submission" date="2020-11" db="EMBL/GenBank/DDBJ databases">
        <title>Sequencing the genomes of 1000 actinobacteria strains.</title>
        <authorList>
            <person name="Klenk H.-P."/>
        </authorList>
    </citation>
    <scope>NUCLEOTIDE SEQUENCE</scope>
    <source>
        <strain evidence="4">DSM 45356</strain>
    </source>
</reference>
<name>A0A8J7KGC6_9ACTN</name>
<proteinExistence type="predicted"/>
<dbReference type="InterPro" id="IPR054215">
    <property type="entry name" value="DUF6923"/>
</dbReference>
<sequence length="367" mass="37487">MSVPGPHGARRAGRSSAAVAVAMLAGCWAALGLPAPGGADPPTGCRNGFYLVRGSTLFRYDENAGDRTTVAVLPVPVNALGYAPGQGLFYGVGDYHGGSHLVTVSPGGTVTDKGPVPGGLRGAFAGAVSGRTWYVRSDDELSVVDIAPGSPTFLKVTARIELSRDVELGDFDVDPADGALYGVDTDHGPGRLTRVDPATGDVTWLPTSPTLPGAGSYGAVVITPDGTLHALNNATGRLYHVRRPGGQVTSTADGSATQHADAARCPHEDPPQPPTPPAPTVAPVPAPPAPPPARVPPSPPVVEPPGTPPPRTTPPPVPTPSPTRFVASGYKPPPLPPAKLPVTWFVVVAMLVPAVIVAVRGAVRIHR</sequence>
<evidence type="ECO:0000256" key="2">
    <source>
        <dbReference type="SAM" id="Phobius"/>
    </source>
</evidence>
<feature type="compositionally biased region" description="Polar residues" evidence="1">
    <location>
        <begin position="247"/>
        <end position="258"/>
    </location>
</feature>
<keyword evidence="2" id="KW-0472">Membrane</keyword>
<gene>
    <name evidence="4" type="ORF">IW245_001003</name>
</gene>
<feature type="domain" description="DUF6923" evidence="3">
    <location>
        <begin position="74"/>
        <end position="266"/>
    </location>
</feature>
<feature type="transmembrane region" description="Helical" evidence="2">
    <location>
        <begin position="342"/>
        <end position="363"/>
    </location>
</feature>
<keyword evidence="2" id="KW-0812">Transmembrane</keyword>
<dbReference type="EMBL" id="JADOUF010000001">
    <property type="protein sequence ID" value="MBG6134809.1"/>
    <property type="molecule type" value="Genomic_DNA"/>
</dbReference>
<evidence type="ECO:0000313" key="5">
    <source>
        <dbReference type="Proteomes" id="UP000622552"/>
    </source>
</evidence>
<dbReference type="SUPFAM" id="SSF63825">
    <property type="entry name" value="YWTD domain"/>
    <property type="match status" value="1"/>
</dbReference>
<dbReference type="Pfam" id="PF21959">
    <property type="entry name" value="DUF6923"/>
    <property type="match status" value="1"/>
</dbReference>
<protein>
    <recommendedName>
        <fullName evidence="3">DUF6923 domain-containing protein</fullName>
    </recommendedName>
</protein>
<dbReference type="Proteomes" id="UP000622552">
    <property type="component" value="Unassembled WGS sequence"/>
</dbReference>
<keyword evidence="5" id="KW-1185">Reference proteome</keyword>
<dbReference type="RefSeq" id="WP_197002000.1">
    <property type="nucleotide sequence ID" value="NZ_BONS01000004.1"/>
</dbReference>
<evidence type="ECO:0000313" key="4">
    <source>
        <dbReference type="EMBL" id="MBG6134809.1"/>
    </source>
</evidence>
<accession>A0A8J7KGC6</accession>
<evidence type="ECO:0000259" key="3">
    <source>
        <dbReference type="Pfam" id="PF21959"/>
    </source>
</evidence>
<feature type="compositionally biased region" description="Pro residues" evidence="1">
    <location>
        <begin position="271"/>
        <end position="321"/>
    </location>
</feature>
<dbReference type="AlphaFoldDB" id="A0A8J7KGC6"/>
<evidence type="ECO:0000256" key="1">
    <source>
        <dbReference type="SAM" id="MobiDB-lite"/>
    </source>
</evidence>
<feature type="region of interest" description="Disordered" evidence="1">
    <location>
        <begin position="244"/>
        <end position="325"/>
    </location>
</feature>